<organism evidence="3 4">
    <name type="scientific">Drechmeria coniospora</name>
    <name type="common">Nematophagous fungus</name>
    <name type="synonym">Meria coniospora</name>
    <dbReference type="NCBI Taxonomy" id="98403"/>
    <lineage>
        <taxon>Eukaryota</taxon>
        <taxon>Fungi</taxon>
        <taxon>Dikarya</taxon>
        <taxon>Ascomycota</taxon>
        <taxon>Pezizomycotina</taxon>
        <taxon>Sordariomycetes</taxon>
        <taxon>Hypocreomycetidae</taxon>
        <taxon>Hypocreales</taxon>
        <taxon>Ophiocordycipitaceae</taxon>
        <taxon>Drechmeria</taxon>
    </lineage>
</organism>
<accession>A0A151GJB7</accession>
<feature type="signal peptide" evidence="2">
    <location>
        <begin position="1"/>
        <end position="28"/>
    </location>
</feature>
<comment type="caution">
    <text evidence="3">The sequence shown here is derived from an EMBL/GenBank/DDBJ whole genome shotgun (WGS) entry which is preliminary data.</text>
</comment>
<dbReference type="RefSeq" id="XP_040656531.1">
    <property type="nucleotide sequence ID" value="XM_040801498.1"/>
</dbReference>
<protein>
    <recommendedName>
        <fullName evidence="5">Secreted protein</fullName>
    </recommendedName>
</protein>
<evidence type="ECO:0008006" key="5">
    <source>
        <dbReference type="Google" id="ProtNLM"/>
    </source>
</evidence>
<dbReference type="Proteomes" id="UP000076580">
    <property type="component" value="Chromosome 02"/>
</dbReference>
<name>A0A151GJB7_DRECN</name>
<dbReference type="InParanoid" id="A0A151GJB7"/>
<dbReference type="AlphaFoldDB" id="A0A151GJB7"/>
<keyword evidence="2" id="KW-0732">Signal</keyword>
<keyword evidence="4" id="KW-1185">Reference proteome</keyword>
<dbReference type="GeneID" id="63716829"/>
<evidence type="ECO:0000313" key="3">
    <source>
        <dbReference type="EMBL" id="KYK57179.1"/>
    </source>
</evidence>
<dbReference type="EMBL" id="LAYC01000002">
    <property type="protein sequence ID" value="KYK57179.1"/>
    <property type="molecule type" value="Genomic_DNA"/>
</dbReference>
<proteinExistence type="predicted"/>
<evidence type="ECO:0000256" key="1">
    <source>
        <dbReference type="SAM" id="MobiDB-lite"/>
    </source>
</evidence>
<evidence type="ECO:0000313" key="4">
    <source>
        <dbReference type="Proteomes" id="UP000076580"/>
    </source>
</evidence>
<feature type="chain" id="PRO_5007580599" description="Secreted protein" evidence="2">
    <location>
        <begin position="29"/>
        <end position="224"/>
    </location>
</feature>
<feature type="region of interest" description="Disordered" evidence="1">
    <location>
        <begin position="148"/>
        <end position="224"/>
    </location>
</feature>
<sequence length="224" mass="23389">MPTSGARRSRVVMLLIGILGHPPDATSGGRHWTGSIVVVVRPSSYSASSDPSSGQYGVVQVELVRVTAHGGSFLRFHCRTDEGELPTPCGCVGPRSLTDGDGTMAAVSAGGLASPSPMRSIICGREAGPTQPVFATAERCLDLCTHRGSDDNESSPAIRYLSSAGAPTGNRAAKVNCAGSHPTRGRNRSLGSTREPQPKNPVALCVRERPETNRTGQVSEARCP</sequence>
<evidence type="ECO:0000256" key="2">
    <source>
        <dbReference type="SAM" id="SignalP"/>
    </source>
</evidence>
<gene>
    <name evidence="3" type="ORF">DCS_04186</name>
</gene>
<reference evidence="3 4" key="1">
    <citation type="journal article" date="2016" name="Sci. Rep.">
        <title>Insights into Adaptations to a Near-Obligate Nematode Endoparasitic Lifestyle from the Finished Genome of Drechmeria coniospora.</title>
        <authorList>
            <person name="Zhang L."/>
            <person name="Zhou Z."/>
            <person name="Guo Q."/>
            <person name="Fokkens L."/>
            <person name="Miskei M."/>
            <person name="Pocsi I."/>
            <person name="Zhang W."/>
            <person name="Chen M."/>
            <person name="Wang L."/>
            <person name="Sun Y."/>
            <person name="Donzelli B.G."/>
            <person name="Gibson D.M."/>
            <person name="Nelson D.R."/>
            <person name="Luo J.G."/>
            <person name="Rep M."/>
            <person name="Liu H."/>
            <person name="Yang S."/>
            <person name="Wang J."/>
            <person name="Krasnoff S.B."/>
            <person name="Xu Y."/>
            <person name="Molnar I."/>
            <person name="Lin M."/>
        </authorList>
    </citation>
    <scope>NUCLEOTIDE SEQUENCE [LARGE SCALE GENOMIC DNA]</scope>
    <source>
        <strain evidence="3 4">ARSEF 6962</strain>
    </source>
</reference>